<dbReference type="PATRIC" id="fig|1129794.4.peg.3323"/>
<dbReference type="Gene3D" id="3.90.660.10">
    <property type="match status" value="1"/>
</dbReference>
<accession>K6YZC7</accession>
<reference evidence="1 2" key="1">
    <citation type="journal article" date="2013" name="Genome Announc.">
        <title>Complete Genome Sequence of Glaciecola psychrophila Strain 170T.</title>
        <authorList>
            <person name="Yin J."/>
            <person name="Chen J."/>
            <person name="Liu G."/>
            <person name="Yu Y."/>
            <person name="Song L."/>
            <person name="Wang X."/>
            <person name="Qu X."/>
        </authorList>
    </citation>
    <scope>NUCLEOTIDE SEQUENCE [LARGE SCALE GENOMIC DNA]</scope>
    <source>
        <strain evidence="1 2">170</strain>
    </source>
</reference>
<dbReference type="InterPro" id="IPR036188">
    <property type="entry name" value="FAD/NAD-bd_sf"/>
</dbReference>
<keyword evidence="2" id="KW-1185">Reference proteome</keyword>
<dbReference type="PANTHER" id="PTHR16128:SF5">
    <property type="entry name" value="FAD_NAD(P)-BINDING OXIDOREDUCTASE FAMILY PROTEIN"/>
    <property type="match status" value="1"/>
</dbReference>
<evidence type="ECO:0000313" key="2">
    <source>
        <dbReference type="Proteomes" id="UP000011864"/>
    </source>
</evidence>
<dbReference type="Gene3D" id="3.50.50.60">
    <property type="entry name" value="FAD/NAD(P)-binding domain"/>
    <property type="match status" value="1"/>
</dbReference>
<name>K6YZC7_9ALTE</name>
<dbReference type="EMBL" id="CP003837">
    <property type="protein sequence ID" value="AGH45451.1"/>
    <property type="molecule type" value="Genomic_DNA"/>
</dbReference>
<dbReference type="PANTHER" id="PTHR16128">
    <property type="entry name" value="FAD/NAD(P)-BINDING OXIDOREDUCTASE FAMILY PROTEIN"/>
    <property type="match status" value="1"/>
</dbReference>
<dbReference type="HOGENOM" id="CLU_036034_0_0_6"/>
<proteinExistence type="predicted"/>
<dbReference type="Proteomes" id="UP000011864">
    <property type="component" value="Chromosome"/>
</dbReference>
<dbReference type="SUPFAM" id="SSF51905">
    <property type="entry name" value="FAD/NAD(P)-binding domain"/>
    <property type="match status" value="1"/>
</dbReference>
<dbReference type="STRING" id="1129794.C427_3342"/>
<evidence type="ECO:0000313" key="1">
    <source>
        <dbReference type="EMBL" id="AGH45451.1"/>
    </source>
</evidence>
<dbReference type="OrthoDB" id="5792777at2"/>
<organism evidence="1 2">
    <name type="scientific">Paraglaciecola psychrophila 170</name>
    <dbReference type="NCBI Taxonomy" id="1129794"/>
    <lineage>
        <taxon>Bacteria</taxon>
        <taxon>Pseudomonadati</taxon>
        <taxon>Pseudomonadota</taxon>
        <taxon>Gammaproteobacteria</taxon>
        <taxon>Alteromonadales</taxon>
        <taxon>Alteromonadaceae</taxon>
        <taxon>Paraglaciecola</taxon>
    </lineage>
</organism>
<gene>
    <name evidence="1" type="ORF">C427_3342</name>
</gene>
<dbReference type="AlphaFoldDB" id="K6YZC7"/>
<protein>
    <recommendedName>
        <fullName evidence="3">Amine oxidase domain-containing protein</fullName>
    </recommendedName>
</protein>
<evidence type="ECO:0008006" key="3">
    <source>
        <dbReference type="Google" id="ProtNLM"/>
    </source>
</evidence>
<dbReference type="Pfam" id="PF13450">
    <property type="entry name" value="NAD_binding_8"/>
    <property type="match status" value="1"/>
</dbReference>
<sequence>MKVAIVGAGFTGCLLANFLNSESMDISIFEKSRGCGGRASTKQTDWGQCDLGASIVPAQKVDFIDFMQDLCDQKIVSQWPQNIFLANQKTDIHQPLENVVSDTKHFVFNSKMNAACRHWIKKANLHTNHLISQIRFIIDKGWQLKSNDVWQTALFDKVVLTAPWPQTQALIEQSELPIKLPDASQSWTSCWSIGLKLNHSVANNIDLVYLDDQSIQTLVRDSSKPLRPHVMPSEAAGQSEIWVAQLANVLSDDLGKSGREKAISIAIKRFCELFDLSDKSISNTYAHYWRYAKPCIGQSPLGILSQQEYGLYVGGDWSFGATIESAYEAALTLSQAIITGE</sequence>
<dbReference type="RefSeq" id="WP_007638748.1">
    <property type="nucleotide sequence ID" value="NC_020514.1"/>
</dbReference>
<dbReference type="eggNOG" id="COG3380">
    <property type="taxonomic scope" value="Bacteria"/>
</dbReference>
<dbReference type="KEGG" id="gps:C427_3342"/>